<reference evidence="2 3" key="1">
    <citation type="submission" date="2019-01" db="EMBL/GenBank/DDBJ databases">
        <title>Draft Genome and Complete Hox-Cluster Characterization of the Sterlet Sturgeon (Acipenser ruthenus).</title>
        <authorList>
            <person name="Wei Q."/>
        </authorList>
    </citation>
    <scope>NUCLEOTIDE SEQUENCE [LARGE SCALE GENOMIC DNA]</scope>
    <source>
        <strain evidence="2">WHYD16114868_AA</strain>
        <tissue evidence="2">Blood</tissue>
    </source>
</reference>
<evidence type="ECO:0000313" key="3">
    <source>
        <dbReference type="Proteomes" id="UP000289886"/>
    </source>
</evidence>
<evidence type="ECO:0000256" key="1">
    <source>
        <dbReference type="SAM" id="MobiDB-lite"/>
    </source>
</evidence>
<feature type="compositionally biased region" description="Basic and acidic residues" evidence="1">
    <location>
        <begin position="14"/>
        <end position="34"/>
    </location>
</feature>
<dbReference type="EMBL" id="SCEB01215873">
    <property type="protein sequence ID" value="RXM27235.1"/>
    <property type="molecule type" value="Genomic_DNA"/>
</dbReference>
<organism evidence="2 3">
    <name type="scientific">Acipenser ruthenus</name>
    <name type="common">Sterlet sturgeon</name>
    <dbReference type="NCBI Taxonomy" id="7906"/>
    <lineage>
        <taxon>Eukaryota</taxon>
        <taxon>Metazoa</taxon>
        <taxon>Chordata</taxon>
        <taxon>Craniata</taxon>
        <taxon>Vertebrata</taxon>
        <taxon>Euteleostomi</taxon>
        <taxon>Actinopterygii</taxon>
        <taxon>Chondrostei</taxon>
        <taxon>Acipenseriformes</taxon>
        <taxon>Acipenseridae</taxon>
        <taxon>Acipenser</taxon>
    </lineage>
</organism>
<gene>
    <name evidence="2" type="ORF">EOD39_10988</name>
</gene>
<protein>
    <submittedName>
        <fullName evidence="2">Uncharacterized protein</fullName>
    </submittedName>
</protein>
<feature type="region of interest" description="Disordered" evidence="1">
    <location>
        <begin position="14"/>
        <end position="83"/>
    </location>
</feature>
<evidence type="ECO:0000313" key="2">
    <source>
        <dbReference type="EMBL" id="RXM27235.1"/>
    </source>
</evidence>
<proteinExistence type="predicted"/>
<dbReference type="Proteomes" id="UP000289886">
    <property type="component" value="Unassembled WGS sequence"/>
</dbReference>
<sequence>MDCNMIAAILEALDQQKDVEEERSQGSGAARRDGTAGQLLPAGAGSNRSNFYDPYPLQQDPTRTRNTLQHRLLTRDPTRPDPL</sequence>
<comment type="caution">
    <text evidence="2">The sequence shown here is derived from an EMBL/GenBank/DDBJ whole genome shotgun (WGS) entry which is preliminary data.</text>
</comment>
<feature type="compositionally biased region" description="Polar residues" evidence="1">
    <location>
        <begin position="59"/>
        <end position="69"/>
    </location>
</feature>
<accession>A0A444TWF0</accession>
<keyword evidence="3" id="KW-1185">Reference proteome</keyword>
<feature type="compositionally biased region" description="Basic and acidic residues" evidence="1">
    <location>
        <begin position="73"/>
        <end position="83"/>
    </location>
</feature>
<dbReference type="AlphaFoldDB" id="A0A444TWF0"/>
<name>A0A444TWF0_ACIRT</name>